<keyword evidence="6" id="KW-1185">Reference proteome</keyword>
<dbReference type="Gene3D" id="1.25.40.250">
    <property type="entry name" value="ARM repeat, domain 1"/>
    <property type="match status" value="1"/>
</dbReference>
<dbReference type="PANTHER" id="PTHR13022">
    <property type="entry name" value="EUKARYOTIC TRANSLATION INITIATION FACTOR 3 SUBUNIT 11"/>
    <property type="match status" value="1"/>
</dbReference>
<dbReference type="EMBL" id="QNGE01001430">
    <property type="protein sequence ID" value="KAA3677599.1"/>
    <property type="molecule type" value="Genomic_DNA"/>
</dbReference>
<accession>A0A5J4NQ89</accession>
<dbReference type="InterPro" id="IPR009374">
    <property type="entry name" value="eIF3k"/>
</dbReference>
<keyword evidence="3" id="KW-0648">Protein biosynthesis</keyword>
<dbReference type="GO" id="GO:0043022">
    <property type="term" value="F:ribosome binding"/>
    <property type="evidence" value="ECO:0007669"/>
    <property type="project" value="InterPro"/>
</dbReference>
<evidence type="ECO:0000313" key="6">
    <source>
        <dbReference type="Proteomes" id="UP000324629"/>
    </source>
</evidence>
<dbReference type="InterPro" id="IPR036388">
    <property type="entry name" value="WH-like_DNA-bd_sf"/>
</dbReference>
<keyword evidence="1" id="KW-0963">Cytoplasm</keyword>
<evidence type="ECO:0000313" key="5">
    <source>
        <dbReference type="EMBL" id="KAA3677599.1"/>
    </source>
</evidence>
<dbReference type="SUPFAM" id="SSF46785">
    <property type="entry name" value="Winged helix' DNA-binding domain"/>
    <property type="match status" value="1"/>
</dbReference>
<dbReference type="HAMAP" id="MF_03010">
    <property type="entry name" value="eIF3k"/>
    <property type="match status" value="1"/>
</dbReference>
<organism evidence="5 6">
    <name type="scientific">Paragonimus westermani</name>
    <dbReference type="NCBI Taxonomy" id="34504"/>
    <lineage>
        <taxon>Eukaryota</taxon>
        <taxon>Metazoa</taxon>
        <taxon>Spiralia</taxon>
        <taxon>Lophotrochozoa</taxon>
        <taxon>Platyhelminthes</taxon>
        <taxon>Trematoda</taxon>
        <taxon>Digenea</taxon>
        <taxon>Plagiorchiida</taxon>
        <taxon>Troglotremata</taxon>
        <taxon>Troglotrematidae</taxon>
        <taxon>Paragonimus</taxon>
    </lineage>
</organism>
<evidence type="ECO:0000256" key="1">
    <source>
        <dbReference type="ARBA" id="ARBA00022490"/>
    </source>
</evidence>
<protein>
    <submittedName>
        <fullName evidence="5">Translation initiation factor 3 subunit K</fullName>
    </submittedName>
</protein>
<dbReference type="AlphaFoldDB" id="A0A5J4NQ89"/>
<dbReference type="Gene3D" id="1.10.10.10">
    <property type="entry name" value="Winged helix-like DNA-binding domain superfamily/Winged helix DNA-binding domain"/>
    <property type="match status" value="1"/>
</dbReference>
<dbReference type="InterPro" id="IPR033464">
    <property type="entry name" value="CSN8_PSD8_EIF3K"/>
</dbReference>
<dbReference type="SUPFAM" id="SSF48371">
    <property type="entry name" value="ARM repeat"/>
    <property type="match status" value="1"/>
</dbReference>
<dbReference type="InterPro" id="IPR000717">
    <property type="entry name" value="PCI_dom"/>
</dbReference>
<dbReference type="GO" id="GO:0006446">
    <property type="term" value="P:regulation of translational initiation"/>
    <property type="evidence" value="ECO:0007669"/>
    <property type="project" value="InterPro"/>
</dbReference>
<gene>
    <name evidence="5" type="ORF">DEA37_0013323</name>
</gene>
<dbReference type="InterPro" id="IPR016024">
    <property type="entry name" value="ARM-type_fold"/>
</dbReference>
<dbReference type="InterPro" id="IPR036390">
    <property type="entry name" value="WH_DNA-bd_sf"/>
</dbReference>
<proteinExistence type="inferred from homology"/>
<dbReference type="InterPro" id="IPR016020">
    <property type="entry name" value="Transl_init_fac_sub12_N_euk"/>
</dbReference>
<name>A0A5J4NQ89_9TREM</name>
<feature type="non-terminal residue" evidence="5">
    <location>
        <position position="1"/>
    </location>
</feature>
<evidence type="ECO:0000256" key="2">
    <source>
        <dbReference type="ARBA" id="ARBA00022540"/>
    </source>
</evidence>
<keyword evidence="2 5" id="KW-0396">Initiation factor</keyword>
<dbReference type="Pfam" id="PF10075">
    <property type="entry name" value="CSN8_PSD8_EIF3K"/>
    <property type="match status" value="1"/>
</dbReference>
<evidence type="ECO:0000259" key="4">
    <source>
        <dbReference type="PROSITE" id="PS50250"/>
    </source>
</evidence>
<dbReference type="PANTHER" id="PTHR13022:SF0">
    <property type="entry name" value="EUKARYOTIC TRANSLATION INITIATION FACTOR 3 SUBUNIT K"/>
    <property type="match status" value="1"/>
</dbReference>
<reference evidence="5 6" key="1">
    <citation type="journal article" date="2019" name="Gigascience">
        <title>Whole-genome sequence of the oriental lung fluke Paragonimus westermani.</title>
        <authorList>
            <person name="Oey H."/>
            <person name="Zakrzewski M."/>
            <person name="Narain K."/>
            <person name="Devi K.R."/>
            <person name="Agatsuma T."/>
            <person name="Nawaratna S."/>
            <person name="Gobert G.N."/>
            <person name="Jones M.K."/>
            <person name="Ragan M.A."/>
            <person name="McManus D.P."/>
            <person name="Krause L."/>
        </authorList>
    </citation>
    <scope>NUCLEOTIDE SEQUENCE [LARGE SCALE GENOMIC DNA]</scope>
    <source>
        <strain evidence="5 6">IND2009</strain>
    </source>
</reference>
<dbReference type="GO" id="GO:0003743">
    <property type="term" value="F:translation initiation factor activity"/>
    <property type="evidence" value="ECO:0007669"/>
    <property type="project" value="UniProtKB-KW"/>
</dbReference>
<dbReference type="Proteomes" id="UP000324629">
    <property type="component" value="Unassembled WGS sequence"/>
</dbReference>
<evidence type="ECO:0000256" key="3">
    <source>
        <dbReference type="ARBA" id="ARBA00022917"/>
    </source>
</evidence>
<dbReference type="GO" id="GO:0005852">
    <property type="term" value="C:eukaryotic translation initiation factor 3 complex"/>
    <property type="evidence" value="ECO:0007669"/>
    <property type="project" value="InterPro"/>
</dbReference>
<dbReference type="PROSITE" id="PS50250">
    <property type="entry name" value="PCI"/>
    <property type="match status" value="1"/>
</dbReference>
<sequence length="265" mass="30568">LYYYTIVGVPAASCDMDCKGNVKRLLHGIERYTFQLFSTCSYNPEHILVLEQHLHWQITNSEYDFEANLALLRLYQFYPEHFNVDATKLVLLKALSSLNPTDFNLCKYLIRLDHLNEEPLSIVVELGLLLESCQFTEFWLRLRENPNITSGVPDFRDAMLKCKSDHSRFVVQIVSQTYQRISKPILSCFLDVPDVELKQIIKQNGWIECPPTPQTNSDGPWILVNKHEESVRSVKIQERVNFDAITSMAGAFRPSKGEFFIKTGS</sequence>
<comment type="caution">
    <text evidence="5">The sequence shown here is derived from an EMBL/GenBank/DDBJ whole genome shotgun (WGS) entry which is preliminary data.</text>
</comment>
<feature type="domain" description="PCI" evidence="4">
    <location>
        <begin position="63"/>
        <end position="239"/>
    </location>
</feature>